<organism evidence="1">
    <name type="scientific">bioreactor metagenome</name>
    <dbReference type="NCBI Taxonomy" id="1076179"/>
    <lineage>
        <taxon>unclassified sequences</taxon>
        <taxon>metagenomes</taxon>
        <taxon>ecological metagenomes</taxon>
    </lineage>
</organism>
<name>A0A645FNN2_9ZZZZ</name>
<comment type="caution">
    <text evidence="1">The sequence shown here is derived from an EMBL/GenBank/DDBJ whole genome shotgun (WGS) entry which is preliminary data.</text>
</comment>
<accession>A0A645FNN2</accession>
<gene>
    <name evidence="1" type="ORF">SDC9_162636</name>
</gene>
<reference evidence="1" key="1">
    <citation type="submission" date="2019-08" db="EMBL/GenBank/DDBJ databases">
        <authorList>
            <person name="Kucharzyk K."/>
            <person name="Murdoch R.W."/>
            <person name="Higgins S."/>
            <person name="Loffler F."/>
        </authorList>
    </citation>
    <scope>NUCLEOTIDE SEQUENCE</scope>
</reference>
<evidence type="ECO:0000313" key="1">
    <source>
        <dbReference type="EMBL" id="MPN15306.1"/>
    </source>
</evidence>
<proteinExistence type="predicted"/>
<sequence>METTKNYMETLAWDLSRPNLTLKAPYGAIKPLSIFQDEEPIMIFWHNHS</sequence>
<protein>
    <submittedName>
        <fullName evidence="1">Uncharacterized protein</fullName>
    </submittedName>
</protein>
<dbReference type="EMBL" id="VSSQ01062034">
    <property type="protein sequence ID" value="MPN15306.1"/>
    <property type="molecule type" value="Genomic_DNA"/>
</dbReference>
<dbReference type="AlphaFoldDB" id="A0A645FNN2"/>